<dbReference type="Gene3D" id="2.40.50.140">
    <property type="entry name" value="Nucleic acid-binding proteins"/>
    <property type="match status" value="1"/>
</dbReference>
<dbReference type="Proteomes" id="UP000094849">
    <property type="component" value="Unassembled WGS sequence"/>
</dbReference>
<dbReference type="GO" id="GO:0006310">
    <property type="term" value="P:DNA recombination"/>
    <property type="evidence" value="ECO:0007669"/>
    <property type="project" value="UniProtKB-UniRule"/>
</dbReference>
<dbReference type="Pfam" id="PF02565">
    <property type="entry name" value="RecO_C"/>
    <property type="match status" value="1"/>
</dbReference>
<dbReference type="PANTHER" id="PTHR33991">
    <property type="entry name" value="DNA REPAIR PROTEIN RECO"/>
    <property type="match status" value="1"/>
</dbReference>
<dbReference type="InterPro" id="IPR003717">
    <property type="entry name" value="RecO"/>
</dbReference>
<evidence type="ECO:0000256" key="1">
    <source>
        <dbReference type="ARBA" id="ARBA00003065"/>
    </source>
</evidence>
<dbReference type="STRING" id="1818881.A3196_14915"/>
<dbReference type="OrthoDB" id="9804792at2"/>
<dbReference type="InterPro" id="IPR042242">
    <property type="entry name" value="RecO_C"/>
</dbReference>
<dbReference type="GO" id="GO:0043590">
    <property type="term" value="C:bacterial nucleoid"/>
    <property type="evidence" value="ECO:0007669"/>
    <property type="project" value="TreeGrafter"/>
</dbReference>
<dbReference type="SUPFAM" id="SSF50249">
    <property type="entry name" value="Nucleic acid-binding proteins"/>
    <property type="match status" value="1"/>
</dbReference>
<sequence length="236" mass="26165">MSRINFIPAYVLHRRDYQNSSLLVELFTPNEGRLPAIAKGAKSGRSNKAILLQPFLPLRVSLSGRGEIKSLVEVEQDGQPFKLSGDRIYCGFYLNELIVRLIERGDPFPSLFVHYCQNLAQLASAEPVGQILRQFELQLLTELGYGLLLDHTADSGELIREELLYDYHIEEGPVLSSPGSSGMKIHGSTLIGLHNGDSLAKQSAKEAKQLMRFVLSHYLGDKPLKSRELFTGPSGG</sequence>
<dbReference type="RefSeq" id="WP_069005911.1">
    <property type="nucleotide sequence ID" value="NZ_LVJW01000003.1"/>
</dbReference>
<evidence type="ECO:0000256" key="7">
    <source>
        <dbReference type="ARBA" id="ARBA00033409"/>
    </source>
</evidence>
<evidence type="ECO:0000313" key="10">
    <source>
        <dbReference type="EMBL" id="ODB97936.1"/>
    </source>
</evidence>
<keyword evidence="6 8" id="KW-0234">DNA repair</keyword>
<organism evidence="10 11">
    <name type="scientific">Candidatus Thiodiazotropha endoloripes</name>
    <dbReference type="NCBI Taxonomy" id="1818881"/>
    <lineage>
        <taxon>Bacteria</taxon>
        <taxon>Pseudomonadati</taxon>
        <taxon>Pseudomonadota</taxon>
        <taxon>Gammaproteobacteria</taxon>
        <taxon>Chromatiales</taxon>
        <taxon>Sedimenticolaceae</taxon>
        <taxon>Candidatus Thiodiazotropha</taxon>
    </lineage>
</organism>
<dbReference type="InterPro" id="IPR037278">
    <property type="entry name" value="ARFGAP/RecO"/>
</dbReference>
<evidence type="ECO:0000259" key="9">
    <source>
        <dbReference type="Pfam" id="PF11967"/>
    </source>
</evidence>
<evidence type="ECO:0000256" key="8">
    <source>
        <dbReference type="HAMAP-Rule" id="MF_00201"/>
    </source>
</evidence>
<dbReference type="PANTHER" id="PTHR33991:SF1">
    <property type="entry name" value="DNA REPAIR PROTEIN RECO"/>
    <property type="match status" value="1"/>
</dbReference>
<evidence type="ECO:0000256" key="6">
    <source>
        <dbReference type="ARBA" id="ARBA00023204"/>
    </source>
</evidence>
<accession>A0A1E2UT63</accession>
<dbReference type="AlphaFoldDB" id="A0A1E2UT63"/>
<comment type="function">
    <text evidence="1 8">Involved in DNA repair and RecF pathway recombination.</text>
</comment>
<name>A0A1E2UT63_9GAMM</name>
<dbReference type="SUPFAM" id="SSF57863">
    <property type="entry name" value="ArfGap/RecO-like zinc finger"/>
    <property type="match status" value="1"/>
</dbReference>
<dbReference type="InterPro" id="IPR022572">
    <property type="entry name" value="DNA_rep/recomb_RecO_N"/>
</dbReference>
<dbReference type="InterPro" id="IPR012340">
    <property type="entry name" value="NA-bd_OB-fold"/>
</dbReference>
<keyword evidence="4 8" id="KW-0227">DNA damage</keyword>
<keyword evidence="11" id="KW-1185">Reference proteome</keyword>
<dbReference type="Gene3D" id="1.20.1440.120">
    <property type="entry name" value="Recombination protein O, C-terminal domain"/>
    <property type="match status" value="1"/>
</dbReference>
<evidence type="ECO:0000256" key="5">
    <source>
        <dbReference type="ARBA" id="ARBA00023172"/>
    </source>
</evidence>
<reference evidence="10 11" key="1">
    <citation type="submission" date="2016-03" db="EMBL/GenBank/DDBJ databases">
        <title>Chemosynthetic sulphur-oxidizing symbionts of marine invertebrate animals are capable of nitrogen fixation.</title>
        <authorList>
            <person name="Petersen J.M."/>
            <person name="Kemper A."/>
            <person name="Gruber-Vodicka H."/>
            <person name="Cardini U."/>
            <person name="Geest Mvander."/>
            <person name="Kleiner M."/>
            <person name="Bulgheresi S."/>
            <person name="Fussmann M."/>
            <person name="Herbold C."/>
            <person name="Seah B.K.B."/>
            <person name="Antony C.Paul."/>
            <person name="Liu D."/>
            <person name="Belitz A."/>
            <person name="Weber M."/>
        </authorList>
    </citation>
    <scope>NUCLEOTIDE SEQUENCE [LARGE SCALE GENOMIC DNA]</scope>
    <source>
        <strain evidence="10">G_D</strain>
    </source>
</reference>
<comment type="caution">
    <text evidence="10">The sequence shown here is derived from an EMBL/GenBank/DDBJ whole genome shotgun (WGS) entry which is preliminary data.</text>
</comment>
<keyword evidence="5 8" id="KW-0233">DNA recombination</keyword>
<evidence type="ECO:0000256" key="3">
    <source>
        <dbReference type="ARBA" id="ARBA00021310"/>
    </source>
</evidence>
<evidence type="ECO:0000256" key="2">
    <source>
        <dbReference type="ARBA" id="ARBA00007452"/>
    </source>
</evidence>
<dbReference type="Pfam" id="PF11967">
    <property type="entry name" value="RecO_N"/>
    <property type="match status" value="1"/>
</dbReference>
<evidence type="ECO:0000256" key="4">
    <source>
        <dbReference type="ARBA" id="ARBA00022763"/>
    </source>
</evidence>
<dbReference type="GO" id="GO:0006302">
    <property type="term" value="P:double-strand break repair"/>
    <property type="evidence" value="ECO:0007669"/>
    <property type="project" value="TreeGrafter"/>
</dbReference>
<evidence type="ECO:0000313" key="11">
    <source>
        <dbReference type="Proteomes" id="UP000094849"/>
    </source>
</evidence>
<dbReference type="NCBIfam" id="TIGR00613">
    <property type="entry name" value="reco"/>
    <property type="match status" value="1"/>
</dbReference>
<feature type="domain" description="DNA replication/recombination mediator RecO N-terminal" evidence="9">
    <location>
        <begin position="8"/>
        <end position="75"/>
    </location>
</feature>
<gene>
    <name evidence="8" type="primary">recO</name>
    <name evidence="10" type="ORF">A3196_14915</name>
</gene>
<protein>
    <recommendedName>
        <fullName evidence="3 8">DNA repair protein RecO</fullName>
    </recommendedName>
    <alternativeName>
        <fullName evidence="7 8">Recombination protein O</fullName>
    </alternativeName>
</protein>
<comment type="similarity">
    <text evidence="2 8">Belongs to the RecO family.</text>
</comment>
<proteinExistence type="inferred from homology"/>
<dbReference type="HAMAP" id="MF_00201">
    <property type="entry name" value="RecO"/>
    <property type="match status" value="1"/>
</dbReference>
<dbReference type="EMBL" id="LVJZ01000003">
    <property type="protein sequence ID" value="ODB97936.1"/>
    <property type="molecule type" value="Genomic_DNA"/>
</dbReference>